<protein>
    <recommendedName>
        <fullName evidence="6">Fe2OG dioxygenase domain-containing protein</fullName>
    </recommendedName>
</protein>
<gene>
    <name evidence="7" type="ORF">LITE_LOCUS17505</name>
</gene>
<dbReference type="AlphaFoldDB" id="A0AAV0K955"/>
<dbReference type="GO" id="GO:0046872">
    <property type="term" value="F:metal ion binding"/>
    <property type="evidence" value="ECO:0007669"/>
    <property type="project" value="UniProtKB-KW"/>
</dbReference>
<sequence>MATTATAISSAAAGQLHDDVYDRMKEVQEFEDSKLGVKGLVDSGISSIPRFFVHPNFKPDPNPGARPDVIPTIDLSGVDRQDARAKIAAQISGACRELGFFQVVNHGIPVEFLDRFVGAVRGFHEQPTEEKAKLYRREPGTGVSFFSNIDLFHSKAASWRDTLQMRLGPTLPELEEIPAICREEVVEWNQRAKQVGGLLMELLCEGLGVNSGALKERRFLESRVMVGHYYPYCPQPDLTVGIASHTDPGALTLLLQDQVGGLQVKFGEQWVDVVPVRGALVVNIGDLLQIMSNDEYKSVEHRVLANPTMEPRVSVAVFFNSDEQESVLGPIPELISPEKPAVYREFTKLDYMRRFFTKELDGRTLTNFYKL</sequence>
<evidence type="ECO:0000256" key="1">
    <source>
        <dbReference type="ARBA" id="ARBA00008056"/>
    </source>
</evidence>
<dbReference type="Proteomes" id="UP001154282">
    <property type="component" value="Unassembled WGS sequence"/>
</dbReference>
<dbReference type="EMBL" id="CAMGYJ010000005">
    <property type="protein sequence ID" value="CAI0417979.1"/>
    <property type="molecule type" value="Genomic_DNA"/>
</dbReference>
<dbReference type="FunFam" id="2.60.120.330:FF:000026">
    <property type="entry name" value="DIBOA-glucoside dioxygenase BX6"/>
    <property type="match status" value="1"/>
</dbReference>
<evidence type="ECO:0000256" key="3">
    <source>
        <dbReference type="ARBA" id="ARBA00023002"/>
    </source>
</evidence>
<dbReference type="InterPro" id="IPR026992">
    <property type="entry name" value="DIOX_N"/>
</dbReference>
<dbReference type="PROSITE" id="PS51471">
    <property type="entry name" value="FE2OG_OXY"/>
    <property type="match status" value="1"/>
</dbReference>
<name>A0AAV0K955_9ROSI</name>
<reference evidence="7" key="1">
    <citation type="submission" date="2022-08" db="EMBL/GenBank/DDBJ databases">
        <authorList>
            <person name="Gutierrez-Valencia J."/>
        </authorList>
    </citation>
    <scope>NUCLEOTIDE SEQUENCE</scope>
</reference>
<dbReference type="InterPro" id="IPR027443">
    <property type="entry name" value="IPNS-like_sf"/>
</dbReference>
<dbReference type="SUPFAM" id="SSF51197">
    <property type="entry name" value="Clavaminate synthase-like"/>
    <property type="match status" value="1"/>
</dbReference>
<accession>A0AAV0K955</accession>
<evidence type="ECO:0000313" key="8">
    <source>
        <dbReference type="Proteomes" id="UP001154282"/>
    </source>
</evidence>
<dbReference type="Pfam" id="PF03171">
    <property type="entry name" value="2OG-FeII_Oxy"/>
    <property type="match status" value="1"/>
</dbReference>
<keyword evidence="8" id="KW-1185">Reference proteome</keyword>
<evidence type="ECO:0000256" key="4">
    <source>
        <dbReference type="ARBA" id="ARBA00023004"/>
    </source>
</evidence>
<dbReference type="PANTHER" id="PTHR10209">
    <property type="entry name" value="OXIDOREDUCTASE, 2OG-FE II OXYGENASE FAMILY PROTEIN"/>
    <property type="match status" value="1"/>
</dbReference>
<comment type="caution">
    <text evidence="7">The sequence shown here is derived from an EMBL/GenBank/DDBJ whole genome shotgun (WGS) entry which is preliminary data.</text>
</comment>
<keyword evidence="3 5" id="KW-0560">Oxidoreductase</keyword>
<dbReference type="PANTHER" id="PTHR10209:SF751">
    <property type="entry name" value="OS06G0255100 PROTEIN"/>
    <property type="match status" value="1"/>
</dbReference>
<dbReference type="Gene3D" id="2.60.120.330">
    <property type="entry name" value="B-lactam Antibiotic, Isopenicillin N Synthase, Chain"/>
    <property type="match status" value="1"/>
</dbReference>
<evidence type="ECO:0000313" key="7">
    <source>
        <dbReference type="EMBL" id="CAI0417979.1"/>
    </source>
</evidence>
<keyword evidence="4 5" id="KW-0408">Iron</keyword>
<evidence type="ECO:0000256" key="2">
    <source>
        <dbReference type="ARBA" id="ARBA00022723"/>
    </source>
</evidence>
<dbReference type="InterPro" id="IPR005123">
    <property type="entry name" value="Oxoglu/Fe-dep_dioxygenase_dom"/>
</dbReference>
<dbReference type="InterPro" id="IPR044861">
    <property type="entry name" value="IPNS-like_FE2OG_OXY"/>
</dbReference>
<dbReference type="Pfam" id="PF14226">
    <property type="entry name" value="DIOX_N"/>
    <property type="match status" value="1"/>
</dbReference>
<comment type="similarity">
    <text evidence="1 5">Belongs to the iron/ascorbate-dependent oxidoreductase family.</text>
</comment>
<evidence type="ECO:0000256" key="5">
    <source>
        <dbReference type="RuleBase" id="RU003682"/>
    </source>
</evidence>
<feature type="domain" description="Fe2OG dioxygenase" evidence="6">
    <location>
        <begin position="218"/>
        <end position="321"/>
    </location>
</feature>
<keyword evidence="2 5" id="KW-0479">Metal-binding</keyword>
<organism evidence="7 8">
    <name type="scientific">Linum tenue</name>
    <dbReference type="NCBI Taxonomy" id="586396"/>
    <lineage>
        <taxon>Eukaryota</taxon>
        <taxon>Viridiplantae</taxon>
        <taxon>Streptophyta</taxon>
        <taxon>Embryophyta</taxon>
        <taxon>Tracheophyta</taxon>
        <taxon>Spermatophyta</taxon>
        <taxon>Magnoliopsida</taxon>
        <taxon>eudicotyledons</taxon>
        <taxon>Gunneridae</taxon>
        <taxon>Pentapetalae</taxon>
        <taxon>rosids</taxon>
        <taxon>fabids</taxon>
        <taxon>Malpighiales</taxon>
        <taxon>Linaceae</taxon>
        <taxon>Linum</taxon>
    </lineage>
</organism>
<evidence type="ECO:0000259" key="6">
    <source>
        <dbReference type="PROSITE" id="PS51471"/>
    </source>
</evidence>
<proteinExistence type="inferred from homology"/>
<dbReference type="GO" id="GO:0051213">
    <property type="term" value="F:dioxygenase activity"/>
    <property type="evidence" value="ECO:0007669"/>
    <property type="project" value="UniProtKB-ARBA"/>
</dbReference>